<gene>
    <name evidence="1" type="ORF">HHI36_019963</name>
</gene>
<keyword evidence="2" id="KW-1185">Reference proteome</keyword>
<proteinExistence type="predicted"/>
<sequence>VIECADESCCSPPRKALQSMFADTFMPPPCSILQTSSKLIVPSLLDKGTSKFSPFLVRLSADLSSPLEGLKQMPYDMFSPSVQSGLKKKYVQPVGSISHLRRVFKCTVVACMARLSKTIVKLEYGHSTLLPKGKRASLHCA</sequence>
<comment type="caution">
    <text evidence="1">The sequence shown here is derived from an EMBL/GenBank/DDBJ whole genome shotgun (WGS) entry which is preliminary data.</text>
</comment>
<evidence type="ECO:0000313" key="1">
    <source>
        <dbReference type="EMBL" id="KAL3275194.1"/>
    </source>
</evidence>
<reference evidence="1 2" key="1">
    <citation type="journal article" date="2021" name="BMC Biol.">
        <title>Horizontally acquired antibacterial genes associated with adaptive radiation of ladybird beetles.</title>
        <authorList>
            <person name="Li H.S."/>
            <person name="Tang X.F."/>
            <person name="Huang Y.H."/>
            <person name="Xu Z.Y."/>
            <person name="Chen M.L."/>
            <person name="Du X.Y."/>
            <person name="Qiu B.Y."/>
            <person name="Chen P.T."/>
            <person name="Zhang W."/>
            <person name="Slipinski A."/>
            <person name="Escalona H.E."/>
            <person name="Waterhouse R.M."/>
            <person name="Zwick A."/>
            <person name="Pang H."/>
        </authorList>
    </citation>
    <scope>NUCLEOTIDE SEQUENCE [LARGE SCALE GENOMIC DNA]</scope>
    <source>
        <strain evidence="1">SYSU2018</strain>
    </source>
</reference>
<dbReference type="AlphaFoldDB" id="A0ABD2NA21"/>
<evidence type="ECO:0000313" key="2">
    <source>
        <dbReference type="Proteomes" id="UP001516400"/>
    </source>
</evidence>
<accession>A0ABD2NA21</accession>
<dbReference type="EMBL" id="JABFTP020000083">
    <property type="protein sequence ID" value="KAL3275194.1"/>
    <property type="molecule type" value="Genomic_DNA"/>
</dbReference>
<name>A0ABD2NA21_9CUCU</name>
<feature type="non-terminal residue" evidence="1">
    <location>
        <position position="1"/>
    </location>
</feature>
<organism evidence="1 2">
    <name type="scientific">Cryptolaemus montrouzieri</name>
    <dbReference type="NCBI Taxonomy" id="559131"/>
    <lineage>
        <taxon>Eukaryota</taxon>
        <taxon>Metazoa</taxon>
        <taxon>Ecdysozoa</taxon>
        <taxon>Arthropoda</taxon>
        <taxon>Hexapoda</taxon>
        <taxon>Insecta</taxon>
        <taxon>Pterygota</taxon>
        <taxon>Neoptera</taxon>
        <taxon>Endopterygota</taxon>
        <taxon>Coleoptera</taxon>
        <taxon>Polyphaga</taxon>
        <taxon>Cucujiformia</taxon>
        <taxon>Coccinelloidea</taxon>
        <taxon>Coccinellidae</taxon>
        <taxon>Scymninae</taxon>
        <taxon>Scymnini</taxon>
        <taxon>Cryptolaemus</taxon>
    </lineage>
</organism>
<protein>
    <submittedName>
        <fullName evidence="1">Uncharacterized protein</fullName>
    </submittedName>
</protein>
<dbReference type="Proteomes" id="UP001516400">
    <property type="component" value="Unassembled WGS sequence"/>
</dbReference>